<evidence type="ECO:0000256" key="6">
    <source>
        <dbReference type="ARBA" id="ARBA00022670"/>
    </source>
</evidence>
<dbReference type="RefSeq" id="WP_055247090.1">
    <property type="nucleotide sequence ID" value="NZ_BSCI01000005.1"/>
</dbReference>
<comment type="catalytic activity">
    <reaction evidence="12">
        <text>Preferential cleavage: (Ac)2-L-Lys-D-Ala-|-D-Ala. Also transpeptidation of peptidyl-alanyl moieties that are N-acyl substituents of D-alanine.</text>
        <dbReference type="EC" id="3.4.16.4"/>
    </reaction>
</comment>
<feature type="binding site" evidence="14">
    <location>
        <position position="262"/>
    </location>
    <ligand>
        <name>substrate</name>
    </ligand>
</feature>
<comment type="pathway">
    <text evidence="2">Cell wall biogenesis; peptidoglycan biosynthesis.</text>
</comment>
<keyword evidence="6" id="KW-0645">Protease</keyword>
<evidence type="ECO:0000256" key="13">
    <source>
        <dbReference type="PIRSR" id="PIRSR618044-1"/>
    </source>
</evidence>
<accession>A0AA37QGV3</accession>
<feature type="domain" description="Peptidase S11 D-Ala-D-Ala carboxypeptidase A C-terminal" evidence="17">
    <location>
        <begin position="309"/>
        <end position="402"/>
    </location>
</feature>
<keyword evidence="8" id="KW-0378">Hydrolase</keyword>
<evidence type="ECO:0000256" key="14">
    <source>
        <dbReference type="PIRSR" id="PIRSR618044-2"/>
    </source>
</evidence>
<proteinExistence type="inferred from homology"/>
<dbReference type="InterPro" id="IPR018044">
    <property type="entry name" value="Peptidase_S11"/>
</dbReference>
<comment type="function">
    <text evidence="1">Removes C-terminal D-alanyl residues from sugar-peptide cell wall precursors.</text>
</comment>
<keyword evidence="9" id="KW-0133">Cell shape</keyword>
<keyword evidence="7" id="KW-0732">Signal</keyword>
<evidence type="ECO:0000256" key="11">
    <source>
        <dbReference type="ARBA" id="ARBA00023316"/>
    </source>
</evidence>
<dbReference type="GO" id="GO:0008360">
    <property type="term" value="P:regulation of cell shape"/>
    <property type="evidence" value="ECO:0007669"/>
    <property type="project" value="UniProtKB-KW"/>
</dbReference>
<dbReference type="Gene3D" id="2.60.410.10">
    <property type="entry name" value="D-Ala-D-Ala carboxypeptidase, C-terminal domain"/>
    <property type="match status" value="1"/>
</dbReference>
<dbReference type="SUPFAM" id="SSF69189">
    <property type="entry name" value="Penicillin-binding protein associated domain"/>
    <property type="match status" value="1"/>
</dbReference>
<keyword evidence="10" id="KW-0573">Peptidoglycan synthesis</keyword>
<organism evidence="18 19">
    <name type="scientific">Coprococcus comes</name>
    <dbReference type="NCBI Taxonomy" id="410072"/>
    <lineage>
        <taxon>Bacteria</taxon>
        <taxon>Bacillati</taxon>
        <taxon>Bacillota</taxon>
        <taxon>Clostridia</taxon>
        <taxon>Lachnospirales</taxon>
        <taxon>Lachnospiraceae</taxon>
        <taxon>Coprococcus</taxon>
    </lineage>
</organism>
<evidence type="ECO:0000256" key="4">
    <source>
        <dbReference type="ARBA" id="ARBA00012448"/>
    </source>
</evidence>
<evidence type="ECO:0000256" key="10">
    <source>
        <dbReference type="ARBA" id="ARBA00022984"/>
    </source>
</evidence>
<comment type="similarity">
    <text evidence="3 15">Belongs to the peptidase S11 family.</text>
</comment>
<evidence type="ECO:0000313" key="19">
    <source>
        <dbReference type="Proteomes" id="UP001145109"/>
    </source>
</evidence>
<name>A0AA37QGV3_9FIRM</name>
<dbReference type="PRINTS" id="PR00725">
    <property type="entry name" value="DADACBPTASE1"/>
</dbReference>
<reference evidence="18" key="1">
    <citation type="submission" date="2022-09" db="EMBL/GenBank/DDBJ databases">
        <title>Draft genome sequence of Coprococcus comes strain 31264.</title>
        <authorList>
            <person name="Atsushi H."/>
            <person name="Moriya O."/>
            <person name="Mitsuo S."/>
        </authorList>
    </citation>
    <scope>NUCLEOTIDE SEQUENCE</scope>
    <source>
        <strain evidence="18">JCM 31264</strain>
    </source>
</reference>
<feature type="active site" description="Acyl-ester intermediate" evidence="13">
    <location>
        <position position="92"/>
    </location>
</feature>
<dbReference type="GO" id="GO:0009252">
    <property type="term" value="P:peptidoglycan biosynthetic process"/>
    <property type="evidence" value="ECO:0007669"/>
    <property type="project" value="UniProtKB-KW"/>
</dbReference>
<protein>
    <recommendedName>
        <fullName evidence="4">serine-type D-Ala-D-Ala carboxypeptidase</fullName>
        <ecNumber evidence="4">3.4.16.4</ecNumber>
    </recommendedName>
</protein>
<dbReference type="Gene3D" id="3.40.710.10">
    <property type="entry name" value="DD-peptidase/beta-lactamase superfamily"/>
    <property type="match status" value="1"/>
</dbReference>
<evidence type="ECO:0000256" key="1">
    <source>
        <dbReference type="ARBA" id="ARBA00003217"/>
    </source>
</evidence>
<evidence type="ECO:0000259" key="17">
    <source>
        <dbReference type="SMART" id="SM00936"/>
    </source>
</evidence>
<evidence type="ECO:0000256" key="5">
    <source>
        <dbReference type="ARBA" id="ARBA00022645"/>
    </source>
</evidence>
<evidence type="ECO:0000256" key="2">
    <source>
        <dbReference type="ARBA" id="ARBA00004752"/>
    </source>
</evidence>
<comment type="caution">
    <text evidence="18">The sequence shown here is derived from an EMBL/GenBank/DDBJ whole genome shotgun (WGS) entry which is preliminary data.</text>
</comment>
<feature type="active site" description="Proton acceptor" evidence="13">
    <location>
        <position position="95"/>
    </location>
</feature>
<evidence type="ECO:0000256" key="7">
    <source>
        <dbReference type="ARBA" id="ARBA00022729"/>
    </source>
</evidence>
<evidence type="ECO:0000313" key="18">
    <source>
        <dbReference type="EMBL" id="GLG86446.1"/>
    </source>
</evidence>
<reference evidence="18" key="2">
    <citation type="submission" date="2022-11" db="EMBL/GenBank/DDBJ databases">
        <title>Draft genome sequence of Coprococcus comes strain 31264.</title>
        <authorList>
            <person name="Hisatomi A."/>
            <person name="Ohkuma M."/>
            <person name="Sakamoto M."/>
        </authorList>
    </citation>
    <scope>NUCLEOTIDE SEQUENCE</scope>
    <source>
        <strain evidence="18">JCM 31264</strain>
    </source>
</reference>
<dbReference type="PANTHER" id="PTHR21581:SF6">
    <property type="entry name" value="TRAFFICKING PROTEIN PARTICLE COMPLEX SUBUNIT 12"/>
    <property type="match status" value="1"/>
</dbReference>
<feature type="compositionally biased region" description="Basic and acidic residues" evidence="16">
    <location>
        <begin position="36"/>
        <end position="51"/>
    </location>
</feature>
<dbReference type="Proteomes" id="UP001145109">
    <property type="component" value="Unassembled WGS sequence"/>
</dbReference>
<dbReference type="EC" id="3.4.16.4" evidence="4"/>
<evidence type="ECO:0000256" key="12">
    <source>
        <dbReference type="ARBA" id="ARBA00034000"/>
    </source>
</evidence>
<feature type="active site" evidence="13">
    <location>
        <position position="152"/>
    </location>
</feature>
<evidence type="ECO:0000256" key="8">
    <source>
        <dbReference type="ARBA" id="ARBA00022801"/>
    </source>
</evidence>
<dbReference type="InterPro" id="IPR037167">
    <property type="entry name" value="Peptidase_S11_C_sf"/>
</dbReference>
<dbReference type="EMBL" id="BSCI01000005">
    <property type="protein sequence ID" value="GLG86446.1"/>
    <property type="molecule type" value="Genomic_DNA"/>
</dbReference>
<dbReference type="InterPro" id="IPR012338">
    <property type="entry name" value="Beta-lactam/transpept-like"/>
</dbReference>
<evidence type="ECO:0000256" key="9">
    <source>
        <dbReference type="ARBA" id="ARBA00022960"/>
    </source>
</evidence>
<dbReference type="GO" id="GO:0009002">
    <property type="term" value="F:serine-type D-Ala-D-Ala carboxypeptidase activity"/>
    <property type="evidence" value="ECO:0007669"/>
    <property type="project" value="UniProtKB-EC"/>
</dbReference>
<dbReference type="AlphaFoldDB" id="A0AA37QGV3"/>
<feature type="region of interest" description="Disordered" evidence="16">
    <location>
        <begin position="36"/>
        <end position="58"/>
    </location>
</feature>
<evidence type="ECO:0000256" key="16">
    <source>
        <dbReference type="SAM" id="MobiDB-lite"/>
    </source>
</evidence>
<dbReference type="InterPro" id="IPR001967">
    <property type="entry name" value="Peptidase_S11_N"/>
</dbReference>
<dbReference type="GO" id="GO:0006508">
    <property type="term" value="P:proteolysis"/>
    <property type="evidence" value="ECO:0007669"/>
    <property type="project" value="UniProtKB-KW"/>
</dbReference>
<dbReference type="SUPFAM" id="SSF56601">
    <property type="entry name" value="beta-lactamase/transpeptidase-like"/>
    <property type="match status" value="1"/>
</dbReference>
<dbReference type="Pfam" id="PF00768">
    <property type="entry name" value="Peptidase_S11"/>
    <property type="match status" value="1"/>
</dbReference>
<keyword evidence="5 18" id="KW-0121">Carboxypeptidase</keyword>
<evidence type="ECO:0000256" key="15">
    <source>
        <dbReference type="RuleBase" id="RU004016"/>
    </source>
</evidence>
<sequence>MRKFLGGLLGMVLCVQTVYGISVRAADVFEPGERPKAMQHVIRQEDPEQTNRDNSGNLTGLELSAESAVIMEASGGQVLLEKNADEKKPPASVTKVMTLLLIFDALADGTITPDTEVTTSEYAASMGGSQVFLEAGEKQTVDTMIKCIAVASANDACVAMAEKIAGSEPAFVEKMNQRSAGLGMTNTHFVNCNGLDTEGHLTTARDIALMSRELITKYPQIEDYSTIWMENITHTTAKGSSEFGLSNTNKLIRQYEYATGLKTGSTSGAKFCLSATARKDGVNMIAVVMAEPDSKTRIKDAIAMLNYGFGKCSIYQDEKALEKIVYAEVKHGMQEKAKGETLEGFRYVDTSGSDLSAVEKEVQIQKQTAPVKKGDQIGEVIYRLNEKTIGSVPVYATEGVGELTFGGAFLKILEEMMV</sequence>
<evidence type="ECO:0000256" key="3">
    <source>
        <dbReference type="ARBA" id="ARBA00007164"/>
    </source>
</evidence>
<dbReference type="InterPro" id="IPR015956">
    <property type="entry name" value="Peniciliin-bd_prot_C_sf"/>
</dbReference>
<gene>
    <name evidence="18" type="primary">dacF</name>
    <name evidence="18" type="ORF">comes_09910</name>
</gene>
<dbReference type="Pfam" id="PF07943">
    <property type="entry name" value="PBP5_C"/>
    <property type="match status" value="1"/>
</dbReference>
<dbReference type="PANTHER" id="PTHR21581">
    <property type="entry name" value="D-ALANYL-D-ALANINE CARBOXYPEPTIDASE"/>
    <property type="match status" value="1"/>
</dbReference>
<dbReference type="InterPro" id="IPR012907">
    <property type="entry name" value="Peptidase_S11_C"/>
</dbReference>
<keyword evidence="11" id="KW-0961">Cell wall biogenesis/degradation</keyword>
<dbReference type="SMART" id="SM00936">
    <property type="entry name" value="PBP5_C"/>
    <property type="match status" value="1"/>
</dbReference>
<dbReference type="GO" id="GO:0071555">
    <property type="term" value="P:cell wall organization"/>
    <property type="evidence" value="ECO:0007669"/>
    <property type="project" value="UniProtKB-KW"/>
</dbReference>